<comment type="function">
    <text evidence="8">Responsible for the deiodination of T4 (3,5,3',5'-tetraiodothyronine).</text>
</comment>
<dbReference type="InterPro" id="IPR000643">
    <property type="entry name" value="Iodothyronine_deiodinase"/>
</dbReference>
<keyword evidence="8" id="KW-0893">Thyroid hormones biosynthesis</keyword>
<comment type="catalytic activity">
    <reaction evidence="6">
        <text>3,3'-diiodothyronamine + iodide + A + H(+) = 3,3',5'-triiodothyronamine + AH2</text>
        <dbReference type="Rhea" id="RHEA:83795"/>
        <dbReference type="ChEBI" id="CHEBI:13193"/>
        <dbReference type="ChEBI" id="CHEBI:15378"/>
        <dbReference type="ChEBI" id="CHEBI:16382"/>
        <dbReference type="ChEBI" id="CHEBI:17499"/>
        <dbReference type="ChEBI" id="CHEBI:233341"/>
        <dbReference type="ChEBI" id="CHEBI:233343"/>
    </reaction>
    <physiologicalReaction direction="right-to-left" evidence="6">
        <dbReference type="Rhea" id="RHEA:83797"/>
    </physiologicalReaction>
</comment>
<dbReference type="PANTHER" id="PTHR11781">
    <property type="entry name" value="IODOTHYRONINE DEIODINASE"/>
    <property type="match status" value="1"/>
</dbReference>
<proteinExistence type="inferred from homology"/>
<keyword evidence="8" id="KW-0560">Oxidoreductase</keyword>
<name>A0A8X8BPG0_POLSE</name>
<comment type="catalytic activity">
    <reaction evidence="7">
        <text>3-iodothyronamine + iodide + A + H(+) = 3,3'-diiodothyronamine + AH2</text>
        <dbReference type="Rhea" id="RHEA:83827"/>
        <dbReference type="ChEBI" id="CHEBI:13193"/>
        <dbReference type="ChEBI" id="CHEBI:15378"/>
        <dbReference type="ChEBI" id="CHEBI:16382"/>
        <dbReference type="ChEBI" id="CHEBI:17499"/>
        <dbReference type="ChEBI" id="CHEBI:231647"/>
        <dbReference type="ChEBI" id="CHEBI:233341"/>
    </reaction>
    <physiologicalReaction direction="right-to-left" evidence="7">
        <dbReference type="Rhea" id="RHEA:83829"/>
    </physiologicalReaction>
</comment>
<evidence type="ECO:0000256" key="5">
    <source>
        <dbReference type="ARBA" id="ARBA00093219"/>
    </source>
</evidence>
<keyword evidence="8" id="KW-0712">Selenocysteine</keyword>
<dbReference type="Gene3D" id="3.40.30.10">
    <property type="entry name" value="Glutaredoxin"/>
    <property type="match status" value="1"/>
</dbReference>
<evidence type="ECO:0000256" key="4">
    <source>
        <dbReference type="ARBA" id="ARBA00093210"/>
    </source>
</evidence>
<gene>
    <name evidence="9" type="primary">Dio1</name>
    <name evidence="9" type="ORF">GTO96_0008637</name>
</gene>
<evidence type="ECO:0000256" key="1">
    <source>
        <dbReference type="ARBA" id="ARBA00093186"/>
    </source>
</evidence>
<comment type="similarity">
    <text evidence="8">Belongs to the iodothyronine deiodinase family.</text>
</comment>
<comment type="catalytic activity">
    <reaction evidence="2">
        <text>3,3',5'-triiodo-L-thyronine sulfate + iodide + A + H(+) = L-thyroxine sulfate + AH2</text>
        <dbReference type="Rhea" id="RHEA:83835"/>
        <dbReference type="ChEBI" id="CHEBI:13193"/>
        <dbReference type="ChEBI" id="CHEBI:15378"/>
        <dbReference type="ChEBI" id="CHEBI:16382"/>
        <dbReference type="ChEBI" id="CHEBI:17499"/>
        <dbReference type="ChEBI" id="CHEBI:176512"/>
        <dbReference type="ChEBI" id="CHEBI:176513"/>
    </reaction>
    <physiologicalReaction direction="right-to-left" evidence="2">
        <dbReference type="Rhea" id="RHEA:83837"/>
    </physiologicalReaction>
</comment>
<comment type="catalytic activity">
    <reaction evidence="3">
        <text>3,3'-diiodo-L-thyronine sulfate + iodide + A + H(+) = 3,3',5-triiodo-L-thyronine sulfate + AH2</text>
        <dbReference type="Rhea" id="RHEA:83751"/>
        <dbReference type="ChEBI" id="CHEBI:13193"/>
        <dbReference type="ChEBI" id="CHEBI:15378"/>
        <dbReference type="ChEBI" id="CHEBI:16382"/>
        <dbReference type="ChEBI" id="CHEBI:17499"/>
        <dbReference type="ChEBI" id="CHEBI:176511"/>
        <dbReference type="ChEBI" id="CHEBI:176515"/>
    </reaction>
    <physiologicalReaction direction="right-to-left" evidence="3">
        <dbReference type="Rhea" id="RHEA:83753"/>
    </physiologicalReaction>
</comment>
<keyword evidence="10" id="KW-1185">Reference proteome</keyword>
<comment type="catalytic activity">
    <reaction evidence="5">
        <text>3,3'-diiodo-L-thyronine sulfate + iodide + A + H(+) = 3,3',5'-triiodo-L-thyronine sulfate + AH2</text>
        <dbReference type="Rhea" id="RHEA:83831"/>
        <dbReference type="ChEBI" id="CHEBI:13193"/>
        <dbReference type="ChEBI" id="CHEBI:15378"/>
        <dbReference type="ChEBI" id="CHEBI:16382"/>
        <dbReference type="ChEBI" id="CHEBI:17499"/>
        <dbReference type="ChEBI" id="CHEBI:176513"/>
        <dbReference type="ChEBI" id="CHEBI:176515"/>
    </reaction>
    <physiologicalReaction direction="right-to-left" evidence="5">
        <dbReference type="Rhea" id="RHEA:83833"/>
    </physiologicalReaction>
</comment>
<evidence type="ECO:0000256" key="8">
    <source>
        <dbReference type="RuleBase" id="RU000676"/>
    </source>
</evidence>
<organism evidence="9 10">
    <name type="scientific">Polypterus senegalus</name>
    <name type="common">Senegal bichir</name>
    <dbReference type="NCBI Taxonomy" id="55291"/>
    <lineage>
        <taxon>Eukaryota</taxon>
        <taxon>Metazoa</taxon>
        <taxon>Chordata</taxon>
        <taxon>Craniata</taxon>
        <taxon>Vertebrata</taxon>
        <taxon>Euteleostomi</taxon>
        <taxon>Actinopterygii</taxon>
        <taxon>Polypteriformes</taxon>
        <taxon>Polypteridae</taxon>
        <taxon>Polypterus</taxon>
    </lineage>
</organism>
<evidence type="ECO:0000256" key="7">
    <source>
        <dbReference type="ARBA" id="ARBA00093242"/>
    </source>
</evidence>
<comment type="catalytic activity">
    <reaction evidence="4">
        <text>3'-iodothyronamine + iodide + A + H(+) = 3',5'-diiodothyronamine + AH2</text>
        <dbReference type="Rhea" id="RHEA:83803"/>
        <dbReference type="ChEBI" id="CHEBI:13193"/>
        <dbReference type="ChEBI" id="CHEBI:15378"/>
        <dbReference type="ChEBI" id="CHEBI:16382"/>
        <dbReference type="ChEBI" id="CHEBI:17499"/>
        <dbReference type="ChEBI" id="CHEBI:233339"/>
        <dbReference type="ChEBI" id="CHEBI:233342"/>
    </reaction>
    <physiologicalReaction direction="right-to-left" evidence="4">
        <dbReference type="Rhea" id="RHEA:83805"/>
    </physiologicalReaction>
</comment>
<comment type="catalytic activity">
    <reaction evidence="1">
        <text>3-iodo-L-thyronine + iodide + A + H(+) = 3,3'-diiodo-L-thyronine + AH2</text>
        <dbReference type="Rhea" id="RHEA:83783"/>
        <dbReference type="ChEBI" id="CHEBI:13193"/>
        <dbReference type="ChEBI" id="CHEBI:15378"/>
        <dbReference type="ChEBI" id="CHEBI:16382"/>
        <dbReference type="ChEBI" id="CHEBI:17499"/>
        <dbReference type="ChEBI" id="CHEBI:176514"/>
        <dbReference type="ChEBI" id="CHEBI:232627"/>
    </reaction>
    <physiologicalReaction direction="right-to-left" evidence="1">
        <dbReference type="Rhea" id="RHEA:83785"/>
    </physiologicalReaction>
</comment>
<dbReference type="GO" id="GO:0004800">
    <property type="term" value="F:thyroxine 5'-deiodinase activity"/>
    <property type="evidence" value="ECO:0007669"/>
    <property type="project" value="InterPro"/>
</dbReference>
<protein>
    <recommendedName>
        <fullName evidence="8">Iodothyronine deiodinase</fullName>
    </recommendedName>
</protein>
<comment type="caution">
    <text evidence="9">The sequence shown here is derived from an EMBL/GenBank/DDBJ whole genome shotgun (WGS) entry which is preliminary data.</text>
</comment>
<dbReference type="GO" id="GO:0042446">
    <property type="term" value="P:hormone biosynthetic process"/>
    <property type="evidence" value="ECO:0007669"/>
    <property type="project" value="UniProtKB-KW"/>
</dbReference>
<sequence>MGKWTVRFKYIFTFILLLPQLLVFRLIALVCPGIAKGILLKLGELSTMTQNPKFSFEDWGPTFFTLTFVKSVFFETLANCGDEAVEGEAAPNTTVLDLRGGLHKLHEFMRDGWSFRNNIEIQSHKNLQDRLNAAQILLKQDLPCPVVIDSMNDETASKYGALPERLYVLQSKKVIYKGGLGPFGYKPESVRAVLQKNN</sequence>
<dbReference type="PANTHER" id="PTHR11781:SF22">
    <property type="entry name" value="TYPE I IODOTHYRONINE DEIODINASE"/>
    <property type="match status" value="1"/>
</dbReference>
<accession>A0A8X8BPG0</accession>
<feature type="non-terminal residue" evidence="9">
    <location>
        <position position="1"/>
    </location>
</feature>
<evidence type="ECO:0000256" key="2">
    <source>
        <dbReference type="ARBA" id="ARBA00093202"/>
    </source>
</evidence>
<evidence type="ECO:0000313" key="9">
    <source>
        <dbReference type="EMBL" id="KAG2461847.1"/>
    </source>
</evidence>
<evidence type="ECO:0000256" key="3">
    <source>
        <dbReference type="ARBA" id="ARBA00093206"/>
    </source>
</evidence>
<dbReference type="AlphaFoldDB" id="A0A8X8BPG0"/>
<evidence type="ECO:0000313" key="10">
    <source>
        <dbReference type="Proteomes" id="UP000886611"/>
    </source>
</evidence>
<dbReference type="Pfam" id="PF00837">
    <property type="entry name" value="T4_deiodinase"/>
    <property type="match status" value="1"/>
</dbReference>
<feature type="non-terminal residue" evidence="9">
    <location>
        <position position="198"/>
    </location>
</feature>
<dbReference type="GO" id="GO:0042404">
    <property type="term" value="P:thyroid hormone catabolic process"/>
    <property type="evidence" value="ECO:0007669"/>
    <property type="project" value="UniProtKB-ARBA"/>
</dbReference>
<dbReference type="EMBL" id="JAATIS010004524">
    <property type="protein sequence ID" value="KAG2461847.1"/>
    <property type="molecule type" value="Genomic_DNA"/>
</dbReference>
<dbReference type="Proteomes" id="UP000886611">
    <property type="component" value="Unassembled WGS sequence"/>
</dbReference>
<reference evidence="9 10" key="1">
    <citation type="journal article" date="2021" name="Cell">
        <title>Tracing the genetic footprints of vertebrate landing in non-teleost ray-finned fishes.</title>
        <authorList>
            <person name="Bi X."/>
            <person name="Wang K."/>
            <person name="Yang L."/>
            <person name="Pan H."/>
            <person name="Jiang H."/>
            <person name="Wei Q."/>
            <person name="Fang M."/>
            <person name="Yu H."/>
            <person name="Zhu C."/>
            <person name="Cai Y."/>
            <person name="He Y."/>
            <person name="Gan X."/>
            <person name="Zeng H."/>
            <person name="Yu D."/>
            <person name="Zhu Y."/>
            <person name="Jiang H."/>
            <person name="Qiu Q."/>
            <person name="Yang H."/>
            <person name="Zhang Y.E."/>
            <person name="Wang W."/>
            <person name="Zhu M."/>
            <person name="He S."/>
            <person name="Zhang G."/>
        </authorList>
    </citation>
    <scope>NUCLEOTIDE SEQUENCE [LARGE SCALE GENOMIC DNA]</scope>
    <source>
        <strain evidence="9">Bchr_013</strain>
    </source>
</reference>
<evidence type="ECO:0000256" key="6">
    <source>
        <dbReference type="ARBA" id="ARBA00093236"/>
    </source>
</evidence>